<proteinExistence type="predicted"/>
<evidence type="ECO:0000313" key="1">
    <source>
        <dbReference type="EMBL" id="ABI25998.1"/>
    </source>
</evidence>
<protein>
    <submittedName>
        <fullName evidence="1">Hemophilus-specific protein, uncharacterized</fullName>
    </submittedName>
</protein>
<sequence>MLYSLNNLNMNRYIIMQTSIPMEDLADIEVIYPTDDEHSIQQKITRLYNNMHTQIRNLKLWHQQGGVLTFQQSEQLLHIKPIITAYCSEKNLYRIDEDVTSMEKLNQEFQKYNISINDAIISAKDSTIVDENIITWINVKFTRPNFGVRNTD</sequence>
<dbReference type="KEGG" id="hso:HS_1730"/>
<dbReference type="HOGENOM" id="CLU_1719777_0_0_6"/>
<organism evidence="1">
    <name type="scientific">Histophilus somni (strain 129Pt)</name>
    <name type="common">Haemophilus somnus</name>
    <dbReference type="NCBI Taxonomy" id="205914"/>
    <lineage>
        <taxon>Bacteria</taxon>
        <taxon>Pseudomonadati</taxon>
        <taxon>Pseudomonadota</taxon>
        <taxon>Gammaproteobacteria</taxon>
        <taxon>Pasteurellales</taxon>
        <taxon>Pasteurellaceae</taxon>
        <taxon>Histophilus</taxon>
    </lineage>
</organism>
<gene>
    <name evidence="1" type="ordered locus">HS_1730</name>
</gene>
<dbReference type="AlphaFoldDB" id="Q0I5T9"/>
<dbReference type="eggNOG" id="ENOG5031KET">
    <property type="taxonomic scope" value="Bacteria"/>
</dbReference>
<dbReference type="EMBL" id="CP000436">
    <property type="protein sequence ID" value="ABI25998.1"/>
    <property type="molecule type" value="Genomic_DNA"/>
</dbReference>
<name>Q0I5T9_HISS1</name>
<reference evidence="1" key="1">
    <citation type="submission" date="2006-08" db="EMBL/GenBank/DDBJ databases">
        <title>Complete genome sequence of Haemophilus somnus 129PT.</title>
        <authorList>
            <person name="Copeland A."/>
            <person name="Lucas S."/>
            <person name="Lapidus A."/>
            <person name="Barry K."/>
            <person name="Glavina del Rio T."/>
            <person name="Hammon N."/>
            <person name="Dalin E."/>
            <person name="Tice H."/>
            <person name="Pitluck S."/>
            <person name="Brettin T.S."/>
            <person name="Bruce D."/>
            <person name="Challacombe J.F."/>
            <person name="Chertkov O."/>
            <person name="Detter J.C."/>
            <person name="Gilna P."/>
            <person name="Han S."/>
            <person name="Misra M."/>
            <person name="Tapia R."/>
            <person name="Thayer N.N."/>
            <person name="Xie G."/>
            <person name="Inzana T.J."/>
            <person name="Duncan A.J."/>
            <person name="Siddaramppa S."/>
            <person name="Richardson P."/>
        </authorList>
    </citation>
    <scope>NUCLEOTIDE SEQUENCE</scope>
    <source>
        <strain evidence="1">129PT</strain>
    </source>
</reference>
<accession>Q0I5T9</accession>